<evidence type="ECO:0008006" key="3">
    <source>
        <dbReference type="Google" id="ProtNLM"/>
    </source>
</evidence>
<gene>
    <name evidence="1" type="ORF">Q4Q35_05660</name>
</gene>
<reference evidence="1" key="1">
    <citation type="submission" date="2023-07" db="EMBL/GenBank/DDBJ databases">
        <title>Two novel species in the genus Flavivirga.</title>
        <authorList>
            <person name="Kwon K."/>
        </authorList>
    </citation>
    <scope>NUCLEOTIDE SEQUENCE</scope>
    <source>
        <strain evidence="1">KCTC 52353</strain>
    </source>
</reference>
<comment type="caution">
    <text evidence="1">The sequence shown here is derived from an EMBL/GenBank/DDBJ whole genome shotgun (WGS) entry which is preliminary data.</text>
</comment>
<dbReference type="EMBL" id="JAUOEK010000068">
    <property type="protein sequence ID" value="MDO5969288.1"/>
    <property type="molecule type" value="Genomic_DNA"/>
</dbReference>
<name>A0ABT8W851_9FLAO</name>
<keyword evidence="2" id="KW-1185">Reference proteome</keyword>
<protein>
    <recommendedName>
        <fullName evidence="3">DUF4369 domain-containing protein</fullName>
    </recommendedName>
</protein>
<evidence type="ECO:0000313" key="1">
    <source>
        <dbReference type="EMBL" id="MDO5969288.1"/>
    </source>
</evidence>
<sequence>MKSYQVILGVLLLGYICNAQTNKTIIKGQVKDWPTDSTYLQTMPFHSPHSSELYAKIISKKGTFSFDFEDIKAPFVVQIFATKELANFNKEELLYNNLTEDYYIRQCVKFYTYGKVTLLIEPNKTLEIDLTYNTSLTTLKPEDVEKHIKIGAKVSKKNTIINDSQMSINFKGGDIFQNEYYQKSFELDKMVDRRLEIYKDMPLDNAILGYQKITQKLLNDLEAKKERLSLTFYNYIKAEIEFGAKYQFLRFLMLDKNNEMDTFFSKGIPKDILDVLSFDKTKVNKTIMVSEEFNNFIEMYLNFKLSEKNKKLILNDGFGFHKIRIAIRNLPKASVYYYLANNLLQTNREKLMKVIKSEEAVEELITKTITKYPNGELNDKLMVKYNL</sequence>
<accession>A0ABT8W851</accession>
<proteinExistence type="predicted"/>
<organism evidence="1 2">
    <name type="scientific">Flavivirga aquimarina</name>
    <dbReference type="NCBI Taxonomy" id="2027862"/>
    <lineage>
        <taxon>Bacteria</taxon>
        <taxon>Pseudomonadati</taxon>
        <taxon>Bacteroidota</taxon>
        <taxon>Flavobacteriia</taxon>
        <taxon>Flavobacteriales</taxon>
        <taxon>Flavobacteriaceae</taxon>
        <taxon>Flavivirga</taxon>
    </lineage>
</organism>
<dbReference type="RefSeq" id="WP_303276976.1">
    <property type="nucleotide sequence ID" value="NZ_JAUOEK010000068.1"/>
</dbReference>
<evidence type="ECO:0000313" key="2">
    <source>
        <dbReference type="Proteomes" id="UP001176883"/>
    </source>
</evidence>
<dbReference type="Proteomes" id="UP001176883">
    <property type="component" value="Unassembled WGS sequence"/>
</dbReference>